<dbReference type="SUPFAM" id="SSF161084">
    <property type="entry name" value="MAPEG domain-like"/>
    <property type="match status" value="1"/>
</dbReference>
<gene>
    <name evidence="6" type="ORF">WJX75_007007</name>
</gene>
<dbReference type="Gene3D" id="1.20.120.550">
    <property type="entry name" value="Membrane associated eicosanoid/glutathione metabolism-like domain"/>
    <property type="match status" value="1"/>
</dbReference>
<protein>
    <submittedName>
        <fullName evidence="6">Uncharacterized protein</fullName>
    </submittedName>
</protein>
<feature type="transmembrane region" description="Helical" evidence="5">
    <location>
        <begin position="6"/>
        <end position="28"/>
    </location>
</feature>
<evidence type="ECO:0000313" key="7">
    <source>
        <dbReference type="Proteomes" id="UP001491310"/>
    </source>
</evidence>
<dbReference type="Pfam" id="PF01124">
    <property type="entry name" value="MAPEG"/>
    <property type="match status" value="1"/>
</dbReference>
<evidence type="ECO:0000256" key="4">
    <source>
        <dbReference type="ARBA" id="ARBA00023136"/>
    </source>
</evidence>
<dbReference type="InterPro" id="IPR001129">
    <property type="entry name" value="Membr-assoc_MAPEG"/>
</dbReference>
<proteinExistence type="predicted"/>
<evidence type="ECO:0000313" key="6">
    <source>
        <dbReference type="EMBL" id="KAK9917668.1"/>
    </source>
</evidence>
<evidence type="ECO:0000256" key="5">
    <source>
        <dbReference type="SAM" id="Phobius"/>
    </source>
</evidence>
<organism evidence="6 7">
    <name type="scientific">Coccomyxa subellipsoidea</name>
    <dbReference type="NCBI Taxonomy" id="248742"/>
    <lineage>
        <taxon>Eukaryota</taxon>
        <taxon>Viridiplantae</taxon>
        <taxon>Chlorophyta</taxon>
        <taxon>core chlorophytes</taxon>
        <taxon>Trebouxiophyceae</taxon>
        <taxon>Trebouxiophyceae incertae sedis</taxon>
        <taxon>Coccomyxaceae</taxon>
        <taxon>Coccomyxa</taxon>
    </lineage>
</organism>
<reference evidence="6 7" key="1">
    <citation type="journal article" date="2024" name="Nat. Commun.">
        <title>Phylogenomics reveals the evolutionary origins of lichenization in chlorophyte algae.</title>
        <authorList>
            <person name="Puginier C."/>
            <person name="Libourel C."/>
            <person name="Otte J."/>
            <person name="Skaloud P."/>
            <person name="Haon M."/>
            <person name="Grisel S."/>
            <person name="Petersen M."/>
            <person name="Berrin J.G."/>
            <person name="Delaux P.M."/>
            <person name="Dal Grande F."/>
            <person name="Keller J."/>
        </authorList>
    </citation>
    <scope>NUCLEOTIDE SEQUENCE [LARGE SCALE GENOMIC DNA]</scope>
    <source>
        <strain evidence="6 7">SAG 216-7</strain>
    </source>
</reference>
<keyword evidence="3 5" id="KW-1133">Transmembrane helix</keyword>
<evidence type="ECO:0000256" key="2">
    <source>
        <dbReference type="ARBA" id="ARBA00022692"/>
    </source>
</evidence>
<evidence type="ECO:0000256" key="1">
    <source>
        <dbReference type="ARBA" id="ARBA00004370"/>
    </source>
</evidence>
<feature type="transmembrane region" description="Helical" evidence="5">
    <location>
        <begin position="79"/>
        <end position="98"/>
    </location>
</feature>
<dbReference type="InterPro" id="IPR023352">
    <property type="entry name" value="MAPEG-like_dom_sf"/>
</dbReference>
<feature type="transmembrane region" description="Helical" evidence="5">
    <location>
        <begin position="110"/>
        <end position="132"/>
    </location>
</feature>
<sequence length="178" mass="19797">MAIVLPITSLFLGLHSLFFAVVSFRMAIYRGNNMKKTNYEQTSEFKHRNAAQSNFGQYFPVIMLLLGFLEANEVMSQKYLLTLAAIITALRVGHSLQLSFPQQLPLGFRMAGFMGTVAFFILCGILCILVGLQEFGAVDQNLLGNNRSWLGFADDKYAQASGKVKSGWNTVKDKAQDL</sequence>
<accession>A0ABR2Z0F0</accession>
<name>A0ABR2Z0F0_9CHLO</name>
<comment type="subcellular location">
    <subcellularLocation>
        <location evidence="1">Membrane</location>
    </subcellularLocation>
</comment>
<dbReference type="EMBL" id="JALJOT010000002">
    <property type="protein sequence ID" value="KAK9917668.1"/>
    <property type="molecule type" value="Genomic_DNA"/>
</dbReference>
<keyword evidence="2 5" id="KW-0812">Transmembrane</keyword>
<keyword evidence="4 5" id="KW-0472">Membrane</keyword>
<keyword evidence="7" id="KW-1185">Reference proteome</keyword>
<evidence type="ECO:0000256" key="3">
    <source>
        <dbReference type="ARBA" id="ARBA00022989"/>
    </source>
</evidence>
<dbReference type="Proteomes" id="UP001491310">
    <property type="component" value="Unassembled WGS sequence"/>
</dbReference>
<comment type="caution">
    <text evidence="6">The sequence shown here is derived from an EMBL/GenBank/DDBJ whole genome shotgun (WGS) entry which is preliminary data.</text>
</comment>